<gene>
    <name evidence="1" type="ORF">J2S37_000036</name>
</gene>
<dbReference type="RefSeq" id="WP_277105075.1">
    <property type="nucleotide sequence ID" value="NZ_BAAAJS010000021.1"/>
</dbReference>
<sequence>MKRVVAGLCACLLLTACGSEDAEAPLKEQVAEAVTSSSPTFSPKDVAPIKVADITKPEIDPGLNIKVDILGTSSNPMASGSVIYLLVTNLNDVALPPEALKVFLDGASPVQEGSTPLDLPLGPGASVNIDLAFDASYGSLYQGRLTVGNLVFEGNLNNA</sequence>
<accession>A0ABU2B4G2</accession>
<reference evidence="1 2" key="1">
    <citation type="submission" date="2023-07" db="EMBL/GenBank/DDBJ databases">
        <title>Sequencing the genomes of 1000 actinobacteria strains.</title>
        <authorList>
            <person name="Klenk H.-P."/>
        </authorList>
    </citation>
    <scope>NUCLEOTIDE SEQUENCE [LARGE SCALE GENOMIC DNA]</scope>
    <source>
        <strain evidence="1 2">DSM 44508</strain>
    </source>
</reference>
<dbReference type="PROSITE" id="PS51257">
    <property type="entry name" value="PROKAR_LIPOPROTEIN"/>
    <property type="match status" value="1"/>
</dbReference>
<evidence type="ECO:0000313" key="2">
    <source>
        <dbReference type="Proteomes" id="UP001183619"/>
    </source>
</evidence>
<organism evidence="1 2">
    <name type="scientific">Corynebacterium felinum</name>
    <dbReference type="NCBI Taxonomy" id="131318"/>
    <lineage>
        <taxon>Bacteria</taxon>
        <taxon>Bacillati</taxon>
        <taxon>Actinomycetota</taxon>
        <taxon>Actinomycetes</taxon>
        <taxon>Mycobacteriales</taxon>
        <taxon>Corynebacteriaceae</taxon>
        <taxon>Corynebacterium</taxon>
    </lineage>
</organism>
<dbReference type="Proteomes" id="UP001183619">
    <property type="component" value="Unassembled WGS sequence"/>
</dbReference>
<name>A0ABU2B4G2_9CORY</name>
<keyword evidence="2" id="KW-1185">Reference proteome</keyword>
<dbReference type="EMBL" id="JAVDYF010000001">
    <property type="protein sequence ID" value="MDR7353498.1"/>
    <property type="molecule type" value="Genomic_DNA"/>
</dbReference>
<protein>
    <recommendedName>
        <fullName evidence="3">Telomeric repeat-binding factor 2</fullName>
    </recommendedName>
</protein>
<evidence type="ECO:0000313" key="1">
    <source>
        <dbReference type="EMBL" id="MDR7353498.1"/>
    </source>
</evidence>
<proteinExistence type="predicted"/>
<evidence type="ECO:0008006" key="3">
    <source>
        <dbReference type="Google" id="ProtNLM"/>
    </source>
</evidence>
<comment type="caution">
    <text evidence="1">The sequence shown here is derived from an EMBL/GenBank/DDBJ whole genome shotgun (WGS) entry which is preliminary data.</text>
</comment>